<dbReference type="Gene3D" id="3.40.50.880">
    <property type="match status" value="1"/>
</dbReference>
<comment type="caution">
    <text evidence="4">The sequence shown here is derived from an EMBL/GenBank/DDBJ whole genome shotgun (WGS) entry which is preliminary data.</text>
</comment>
<evidence type="ECO:0000313" key="5">
    <source>
        <dbReference type="Proteomes" id="UP000227088"/>
    </source>
</evidence>
<dbReference type="Proteomes" id="UP000227088">
    <property type="component" value="Unassembled WGS sequence"/>
</dbReference>
<dbReference type="EMBL" id="MABE01000241">
    <property type="protein sequence ID" value="OUS40817.1"/>
    <property type="molecule type" value="Genomic_DNA"/>
</dbReference>
<dbReference type="GO" id="GO:0043565">
    <property type="term" value="F:sequence-specific DNA binding"/>
    <property type="evidence" value="ECO:0007669"/>
    <property type="project" value="InterPro"/>
</dbReference>
<dbReference type="InterPro" id="IPR009057">
    <property type="entry name" value="Homeodomain-like_sf"/>
</dbReference>
<feature type="non-terminal residue" evidence="4">
    <location>
        <position position="284"/>
    </location>
</feature>
<dbReference type="InterPro" id="IPR052158">
    <property type="entry name" value="INH-QAR"/>
</dbReference>
<dbReference type="PROSITE" id="PS01124">
    <property type="entry name" value="HTH_ARAC_FAMILY_2"/>
    <property type="match status" value="1"/>
</dbReference>
<dbReference type="PANTHER" id="PTHR43130">
    <property type="entry name" value="ARAC-FAMILY TRANSCRIPTIONAL REGULATOR"/>
    <property type="match status" value="1"/>
</dbReference>
<sequence length="284" mass="31635">MINVVVLGFDQALASAITGVVDLFAMAGVTWNRIQGEPTQPVFNTLIATHQGRNVECINGLKLAAHLSFDEIQHADVVIVPTIGGPIHQVLAHNPELIALLQKVHQQGWTIAGNCTGNFLLAEAGILDGKVATTHWGFKDDFERRYPEVKLKAEQMITRDENIYCAGGGLAWFDLGLHIIERSVGFDSAIQTAKAFVLDYRRDSQLSYSIMRLAKPHKDELVAQAQAHLEQHYAQPFSVEHLAETFSISKRTLIRRFNNALSIPPNSYLQSIRIERAQKMLEES</sequence>
<organism evidence="4 5">
    <name type="scientific">Oleispira antarctica</name>
    <dbReference type="NCBI Taxonomy" id="188908"/>
    <lineage>
        <taxon>Bacteria</taxon>
        <taxon>Pseudomonadati</taxon>
        <taxon>Pseudomonadota</taxon>
        <taxon>Gammaproteobacteria</taxon>
        <taxon>Oceanospirillales</taxon>
        <taxon>Oceanospirillaceae</taxon>
        <taxon>Oleispira</taxon>
    </lineage>
</organism>
<protein>
    <submittedName>
        <fullName evidence="4">AraC family transcriptional regulator</fullName>
    </submittedName>
</protein>
<name>A0A1Y5HWG7_OLEAN</name>
<dbReference type="PANTHER" id="PTHR43130:SF11">
    <property type="entry name" value="TRANSCRIPTIONAL REGULATORY PROTEIN"/>
    <property type="match status" value="1"/>
</dbReference>
<dbReference type="SUPFAM" id="SSF52317">
    <property type="entry name" value="Class I glutamine amidotransferase-like"/>
    <property type="match status" value="1"/>
</dbReference>
<dbReference type="GO" id="GO:0003700">
    <property type="term" value="F:DNA-binding transcription factor activity"/>
    <property type="evidence" value="ECO:0007669"/>
    <property type="project" value="InterPro"/>
</dbReference>
<dbReference type="Pfam" id="PF01965">
    <property type="entry name" value="DJ-1_PfpI"/>
    <property type="match status" value="1"/>
</dbReference>
<dbReference type="InterPro" id="IPR029062">
    <property type="entry name" value="Class_I_gatase-like"/>
</dbReference>
<evidence type="ECO:0000256" key="2">
    <source>
        <dbReference type="ARBA" id="ARBA00023163"/>
    </source>
</evidence>
<evidence type="ECO:0000313" key="4">
    <source>
        <dbReference type="EMBL" id="OUS40817.1"/>
    </source>
</evidence>
<gene>
    <name evidence="4" type="ORF">A9R00_04095</name>
</gene>
<keyword evidence="2" id="KW-0804">Transcription</keyword>
<proteinExistence type="predicted"/>
<dbReference type="SUPFAM" id="SSF46689">
    <property type="entry name" value="Homeodomain-like"/>
    <property type="match status" value="1"/>
</dbReference>
<feature type="domain" description="HTH araC/xylS-type" evidence="3">
    <location>
        <begin position="223"/>
        <end position="284"/>
    </location>
</feature>
<dbReference type="AlphaFoldDB" id="A0A1Y5HWG7"/>
<evidence type="ECO:0000259" key="3">
    <source>
        <dbReference type="PROSITE" id="PS01124"/>
    </source>
</evidence>
<dbReference type="InterPro" id="IPR002818">
    <property type="entry name" value="DJ-1/PfpI"/>
</dbReference>
<keyword evidence="1" id="KW-0805">Transcription regulation</keyword>
<evidence type="ECO:0000256" key="1">
    <source>
        <dbReference type="ARBA" id="ARBA00023015"/>
    </source>
</evidence>
<dbReference type="InterPro" id="IPR018060">
    <property type="entry name" value="HTH_AraC"/>
</dbReference>
<dbReference type="CDD" id="cd03138">
    <property type="entry name" value="GATase1_AraC_2"/>
    <property type="match status" value="1"/>
</dbReference>
<accession>A0A1Y5HWG7</accession>
<dbReference type="Gene3D" id="1.10.10.60">
    <property type="entry name" value="Homeodomain-like"/>
    <property type="match status" value="1"/>
</dbReference>
<reference evidence="5" key="1">
    <citation type="journal article" date="2017" name="Proc. Natl. Acad. Sci. U.S.A.">
        <title>Simulation of Deepwater Horizon oil plume reveals substrate specialization within a complex community of hydrocarbon degraders.</title>
        <authorList>
            <person name="Hu P."/>
            <person name="Dubinsky E.A."/>
            <person name="Probst A.J."/>
            <person name="Wang J."/>
            <person name="Sieber C.M.K."/>
            <person name="Tom L.M."/>
            <person name="Gardinali P."/>
            <person name="Banfield J.F."/>
            <person name="Atlas R.M."/>
            <person name="Andersen G.L."/>
        </authorList>
    </citation>
    <scope>NUCLEOTIDE SEQUENCE [LARGE SCALE GENOMIC DNA]</scope>
</reference>